<evidence type="ECO:0000256" key="2">
    <source>
        <dbReference type="ARBA" id="ARBA00022771"/>
    </source>
</evidence>
<evidence type="ECO:0000256" key="3">
    <source>
        <dbReference type="ARBA" id="ARBA00022833"/>
    </source>
</evidence>
<evidence type="ECO:0000313" key="8">
    <source>
        <dbReference type="Proteomes" id="UP000244803"/>
    </source>
</evidence>
<accession>A0A976M5A0</accession>
<dbReference type="PROSITE" id="PS01358">
    <property type="entry name" value="ZF_RANBP2_1"/>
    <property type="match status" value="1"/>
</dbReference>
<proteinExistence type="predicted"/>
<feature type="compositionally biased region" description="Polar residues" evidence="5">
    <location>
        <begin position="69"/>
        <end position="82"/>
    </location>
</feature>
<feature type="compositionally biased region" description="Basic residues" evidence="5">
    <location>
        <begin position="15"/>
        <end position="34"/>
    </location>
</feature>
<sequence>MGHKSRSRSIERRETSRHKKHVNKHSHKKHKRSYRTNDSSKSRSRSSDTNYRRESNHNNSSHTKKHTGLESNDSTSNSFDSHTNIESDTLKHEFEVSNYTKAYGLDISGFVGLSSQILNATSSSEETKLNRFERKKIREHELKHHKERFWKCKKCDFMNYLSNYECKRCKGLRGSCAR</sequence>
<dbReference type="Proteomes" id="UP000244803">
    <property type="component" value="Chromosome 3"/>
</dbReference>
<evidence type="ECO:0000259" key="6">
    <source>
        <dbReference type="PROSITE" id="PS50199"/>
    </source>
</evidence>
<feature type="domain" description="RanBP2-type" evidence="6">
    <location>
        <begin position="146"/>
        <end position="175"/>
    </location>
</feature>
<dbReference type="OrthoDB" id="366136at2759"/>
<evidence type="ECO:0000256" key="4">
    <source>
        <dbReference type="PROSITE-ProRule" id="PRU00322"/>
    </source>
</evidence>
<gene>
    <name evidence="7" type="ORF">MACJ_001943</name>
</gene>
<organism evidence="7 8">
    <name type="scientific">Theileria orientalis</name>
    <dbReference type="NCBI Taxonomy" id="68886"/>
    <lineage>
        <taxon>Eukaryota</taxon>
        <taxon>Sar</taxon>
        <taxon>Alveolata</taxon>
        <taxon>Apicomplexa</taxon>
        <taxon>Aconoidasida</taxon>
        <taxon>Piroplasmida</taxon>
        <taxon>Theileriidae</taxon>
        <taxon>Theileria</taxon>
    </lineage>
</organism>
<dbReference type="InterPro" id="IPR001876">
    <property type="entry name" value="Znf_RanBP2"/>
</dbReference>
<keyword evidence="1" id="KW-0479">Metal-binding</keyword>
<dbReference type="Pfam" id="PF00641">
    <property type="entry name" value="Zn_ribbon_RanBP"/>
    <property type="match status" value="1"/>
</dbReference>
<feature type="region of interest" description="Disordered" evidence="5">
    <location>
        <begin position="1"/>
        <end position="82"/>
    </location>
</feature>
<reference evidence="7" key="1">
    <citation type="submission" date="2022-07" db="EMBL/GenBank/DDBJ databases">
        <title>Evaluation of T. orientalis genome assembly methods using nanopore sequencing and analysis of variation between genomes.</title>
        <authorList>
            <person name="Yam J."/>
            <person name="Micallef M.L."/>
            <person name="Liu M."/>
            <person name="Djordjevic S.P."/>
            <person name="Bogema D.R."/>
            <person name="Jenkins C."/>
        </authorList>
    </citation>
    <scope>NUCLEOTIDE SEQUENCE</scope>
    <source>
        <strain evidence="7">Fish Creek</strain>
    </source>
</reference>
<dbReference type="GO" id="GO:0008270">
    <property type="term" value="F:zinc ion binding"/>
    <property type="evidence" value="ECO:0007669"/>
    <property type="project" value="UniProtKB-KW"/>
</dbReference>
<protein>
    <recommendedName>
        <fullName evidence="6">RanBP2-type domain-containing protein</fullName>
    </recommendedName>
</protein>
<keyword evidence="3" id="KW-0862">Zinc</keyword>
<dbReference type="EMBL" id="CP056066">
    <property type="protein sequence ID" value="UKJ88699.1"/>
    <property type="molecule type" value="Genomic_DNA"/>
</dbReference>
<name>A0A976M5A0_THEOR</name>
<evidence type="ECO:0000256" key="1">
    <source>
        <dbReference type="ARBA" id="ARBA00022723"/>
    </source>
</evidence>
<evidence type="ECO:0000256" key="5">
    <source>
        <dbReference type="SAM" id="MobiDB-lite"/>
    </source>
</evidence>
<keyword evidence="2 4" id="KW-0863">Zinc-finger</keyword>
<dbReference type="AlphaFoldDB" id="A0A976M5A0"/>
<dbReference type="Gene3D" id="4.10.1060.10">
    <property type="entry name" value="Zinc finger, RanBP2-type"/>
    <property type="match status" value="1"/>
</dbReference>
<evidence type="ECO:0000313" key="7">
    <source>
        <dbReference type="EMBL" id="UKJ88699.1"/>
    </source>
</evidence>
<dbReference type="PROSITE" id="PS50199">
    <property type="entry name" value="ZF_RANBP2_2"/>
    <property type="match status" value="1"/>
</dbReference>